<dbReference type="InterPro" id="IPR029045">
    <property type="entry name" value="ClpP/crotonase-like_dom_sf"/>
</dbReference>
<evidence type="ECO:0000313" key="2">
    <source>
        <dbReference type="EMBL" id="ULN51352.1"/>
    </source>
</evidence>
<dbReference type="SUPFAM" id="SSF52096">
    <property type="entry name" value="ClpP/crotonase"/>
    <property type="match status" value="1"/>
</dbReference>
<accession>A0ABY3TUG8</accession>
<dbReference type="Gene3D" id="3.90.226.10">
    <property type="entry name" value="2-enoyl-CoA Hydratase, Chain A, domain 1"/>
    <property type="match status" value="1"/>
</dbReference>
<dbReference type="GO" id="GO:0004300">
    <property type="term" value="F:enoyl-CoA hydratase activity"/>
    <property type="evidence" value="ECO:0007669"/>
    <property type="project" value="UniProtKB-EC"/>
</dbReference>
<evidence type="ECO:0000256" key="1">
    <source>
        <dbReference type="ARBA" id="ARBA00005254"/>
    </source>
</evidence>
<comment type="similarity">
    <text evidence="1">Belongs to the enoyl-CoA hydratase/isomerase family.</text>
</comment>
<dbReference type="Pfam" id="PF00378">
    <property type="entry name" value="ECH_1"/>
    <property type="match status" value="1"/>
</dbReference>
<name>A0ABY3TUG8_9MYCO</name>
<sequence>MRGHLHVEDRGGVRILTIDRPESRNALNGPLRSALRAALTDADRNDAVRALVLTGSDPVFSAGVDFKDLEPEPGETDGPLAATVAAVLRSIRTPVICAINGACVSGALEIALSCSFIVASDRARFADTHALLGVVPTWGMTALLPRAVGVRKAREMSITGAFVDASEALRLGLVNHVVAHHELMSVAVGLAIAVPQTATIAEVLGLYARGEDLSLAGALTAEAAHSVGRSYDLAALTAAGHATAARNRS</sequence>
<organism evidence="2 3">
    <name type="scientific">Mycolicibacillus parakoreensis</name>
    <dbReference type="NCBI Taxonomy" id="1069221"/>
    <lineage>
        <taxon>Bacteria</taxon>
        <taxon>Bacillati</taxon>
        <taxon>Actinomycetota</taxon>
        <taxon>Actinomycetes</taxon>
        <taxon>Mycobacteriales</taxon>
        <taxon>Mycobacteriaceae</taxon>
        <taxon>Mycolicibacillus</taxon>
    </lineage>
</organism>
<dbReference type="InterPro" id="IPR001753">
    <property type="entry name" value="Enoyl-CoA_hydra/iso"/>
</dbReference>
<dbReference type="Proteomes" id="UP001055200">
    <property type="component" value="Chromosome"/>
</dbReference>
<gene>
    <name evidence="2" type="ORF">MIU77_10480</name>
</gene>
<dbReference type="NCBIfam" id="NF004840">
    <property type="entry name" value="PRK06190.1"/>
    <property type="match status" value="1"/>
</dbReference>
<reference evidence="2" key="1">
    <citation type="submission" date="2022-08" db="EMBL/GenBank/DDBJ databases">
        <title>Complete genome sequence of 14 non-tuberculosis mycobacteria type-strains.</title>
        <authorList>
            <person name="Igarashi Y."/>
            <person name="Osugi A."/>
            <person name="Mitarai S."/>
        </authorList>
    </citation>
    <scope>NUCLEOTIDE SEQUENCE</scope>
    <source>
        <strain evidence="2">DSM 45575</strain>
    </source>
</reference>
<keyword evidence="2" id="KW-0456">Lyase</keyword>
<proteinExistence type="inferred from homology"/>
<dbReference type="RefSeq" id="WP_240169635.1">
    <property type="nucleotide sequence ID" value="NZ_CP092365.1"/>
</dbReference>
<evidence type="ECO:0000313" key="3">
    <source>
        <dbReference type="Proteomes" id="UP001055200"/>
    </source>
</evidence>
<protein>
    <submittedName>
        <fullName evidence="2">Enoyl-CoA hydratase</fullName>
        <ecNumber evidence="2">4.2.1.17</ecNumber>
    </submittedName>
</protein>
<dbReference type="PANTHER" id="PTHR43802">
    <property type="entry name" value="ENOYL-COA HYDRATASE"/>
    <property type="match status" value="1"/>
</dbReference>
<keyword evidence="3" id="KW-1185">Reference proteome</keyword>
<dbReference type="CDD" id="cd06558">
    <property type="entry name" value="crotonase-like"/>
    <property type="match status" value="1"/>
</dbReference>
<dbReference type="EMBL" id="CP092365">
    <property type="protein sequence ID" value="ULN51352.1"/>
    <property type="molecule type" value="Genomic_DNA"/>
</dbReference>
<dbReference type="EC" id="4.2.1.17" evidence="2"/>
<dbReference type="PANTHER" id="PTHR43802:SF1">
    <property type="entry name" value="IP11341P-RELATED"/>
    <property type="match status" value="1"/>
</dbReference>